<evidence type="ECO:0000256" key="1">
    <source>
        <dbReference type="ARBA" id="ARBA00022771"/>
    </source>
</evidence>
<dbReference type="Pfam" id="PF12796">
    <property type="entry name" value="Ank_2"/>
    <property type="match status" value="1"/>
</dbReference>
<keyword evidence="1" id="KW-0479">Metal-binding</keyword>
<dbReference type="PANTHER" id="PTHR45819:SF1">
    <property type="entry name" value="ARF-GAP WITH GTPASE, ANK REPEAT AND PH DOMAIN-CONTAINING PROTEIN 1"/>
    <property type="match status" value="1"/>
</dbReference>
<dbReference type="SMART" id="SM00248">
    <property type="entry name" value="ANK"/>
    <property type="match status" value="2"/>
</dbReference>
<keyword evidence="1" id="KW-0862">Zinc</keyword>
<dbReference type="InterPro" id="IPR002110">
    <property type="entry name" value="Ankyrin_rpt"/>
</dbReference>
<dbReference type="AlphaFoldDB" id="A0AAD8ZEM1"/>
<dbReference type="Proteomes" id="UP001239994">
    <property type="component" value="Unassembled WGS sequence"/>
</dbReference>
<evidence type="ECO:0000256" key="3">
    <source>
        <dbReference type="SAM" id="MobiDB-lite"/>
    </source>
</evidence>
<keyword evidence="5" id="KW-1185">Reference proteome</keyword>
<protein>
    <submittedName>
        <fullName evidence="4">Uncharacterized protein</fullName>
    </submittedName>
</protein>
<dbReference type="GO" id="GO:0008270">
    <property type="term" value="F:zinc ion binding"/>
    <property type="evidence" value="ECO:0007669"/>
    <property type="project" value="UniProtKB-KW"/>
</dbReference>
<dbReference type="EMBL" id="JAROKS010000012">
    <property type="protein sequence ID" value="KAK1798073.1"/>
    <property type="molecule type" value="Genomic_DNA"/>
</dbReference>
<dbReference type="GO" id="GO:0003924">
    <property type="term" value="F:GTPase activity"/>
    <property type="evidence" value="ECO:0007669"/>
    <property type="project" value="TreeGrafter"/>
</dbReference>
<dbReference type="Gene3D" id="1.25.40.20">
    <property type="entry name" value="Ankyrin repeat-containing domain"/>
    <property type="match status" value="1"/>
</dbReference>
<proteinExistence type="predicted"/>
<accession>A0AAD8ZEM1</accession>
<name>A0AAD8ZEM1_9TELE</name>
<dbReference type="InterPro" id="IPR051282">
    <property type="entry name" value="Arf-GAP_GTPase_ANK_PH"/>
</dbReference>
<comment type="caution">
    <text evidence="4">The sequence shown here is derived from an EMBL/GenBank/DDBJ whole genome shotgun (WGS) entry which is preliminary data.</text>
</comment>
<evidence type="ECO:0000313" key="4">
    <source>
        <dbReference type="EMBL" id="KAK1798073.1"/>
    </source>
</evidence>
<feature type="region of interest" description="Disordered" evidence="3">
    <location>
        <begin position="390"/>
        <end position="430"/>
    </location>
</feature>
<dbReference type="SUPFAM" id="SSF48403">
    <property type="entry name" value="Ankyrin repeat"/>
    <property type="match status" value="1"/>
</dbReference>
<sequence>MFTPIYYLYLVPNHDSVSCVYVCVCACGWVVREERERWIRAKYEQKLFVASAVCVELTLGQQLLRATAEEDLRTVVVLLANGSREQVNETCGDGDGRTALHLACRKANVVLTQLLIWYGVDIMSRDAHGNTALAYARQANSQECVDVLLQYGCPDERYSLMATPNLSRKNNNRNNSCSSPSVRSRDMGISFRAGRKRVFPDIRSCAVLSALLRSDGKAVPNRPIACECVGACGCVWERENTSEETCDDSDRSYSRQPCCQGCPTRACLQVRQLEDQTSAVPPRLCPRHSEECDWFDVCSSRVAPASVKPGTSHPESSGFPLALALSRRVSLCLAAQGSKRREALFQVIVQNDTPCSVVSSSADPGRVHRPGSVLNQATGHNARACVCERQREGHGMPAPHPAADEGRERRVHKAAGEDCEGLGPSPTKAP</sequence>
<evidence type="ECO:0000313" key="5">
    <source>
        <dbReference type="Proteomes" id="UP001239994"/>
    </source>
</evidence>
<dbReference type="PROSITE" id="PS50088">
    <property type="entry name" value="ANK_REPEAT"/>
    <property type="match status" value="1"/>
</dbReference>
<evidence type="ECO:0000256" key="2">
    <source>
        <dbReference type="PROSITE-ProRule" id="PRU00023"/>
    </source>
</evidence>
<dbReference type="PANTHER" id="PTHR45819">
    <property type="entry name" value="CENTAURIN-GAMMA-1A"/>
    <property type="match status" value="1"/>
</dbReference>
<dbReference type="InterPro" id="IPR036770">
    <property type="entry name" value="Ankyrin_rpt-contain_sf"/>
</dbReference>
<keyword evidence="1" id="KW-0863">Zinc-finger</keyword>
<organism evidence="4 5">
    <name type="scientific">Electrophorus voltai</name>
    <dbReference type="NCBI Taxonomy" id="2609070"/>
    <lineage>
        <taxon>Eukaryota</taxon>
        <taxon>Metazoa</taxon>
        <taxon>Chordata</taxon>
        <taxon>Craniata</taxon>
        <taxon>Vertebrata</taxon>
        <taxon>Euteleostomi</taxon>
        <taxon>Actinopterygii</taxon>
        <taxon>Neopterygii</taxon>
        <taxon>Teleostei</taxon>
        <taxon>Ostariophysi</taxon>
        <taxon>Gymnotiformes</taxon>
        <taxon>Gymnotoidei</taxon>
        <taxon>Gymnotidae</taxon>
        <taxon>Electrophorus</taxon>
    </lineage>
</organism>
<dbReference type="PROSITE" id="PS50297">
    <property type="entry name" value="ANK_REP_REGION"/>
    <property type="match status" value="1"/>
</dbReference>
<reference evidence="4" key="1">
    <citation type="submission" date="2023-03" db="EMBL/GenBank/DDBJ databases">
        <title>Electrophorus voltai genome.</title>
        <authorList>
            <person name="Bian C."/>
        </authorList>
    </citation>
    <scope>NUCLEOTIDE SEQUENCE</scope>
    <source>
        <strain evidence="4">CB-2022</strain>
        <tissue evidence="4">Muscle</tissue>
    </source>
</reference>
<dbReference type="FunFam" id="1.25.40.20:FF:000027">
    <property type="entry name" value="Arf-GAP with GTPase, ANK repeat and PH domain-containing protein 1"/>
    <property type="match status" value="1"/>
</dbReference>
<feature type="repeat" description="ANK" evidence="2">
    <location>
        <begin position="95"/>
        <end position="127"/>
    </location>
</feature>
<dbReference type="GO" id="GO:0005096">
    <property type="term" value="F:GTPase activator activity"/>
    <property type="evidence" value="ECO:0007669"/>
    <property type="project" value="TreeGrafter"/>
</dbReference>
<gene>
    <name evidence="4" type="ORF">P4O66_000574</name>
</gene>
<keyword evidence="2" id="KW-0040">ANK repeat</keyword>